<keyword evidence="4" id="KW-0788">Thiol protease</keyword>
<proteinExistence type="inferred from homology"/>
<gene>
    <name evidence="7" type="ORF">HGRIS_004214</name>
</gene>
<keyword evidence="3" id="KW-0378">Hydrolase</keyword>
<name>A0ABR3JI82_9AGAR</name>
<evidence type="ECO:0000259" key="6">
    <source>
        <dbReference type="PROSITE" id="PS50203"/>
    </source>
</evidence>
<feature type="domain" description="Calpain catalytic" evidence="6">
    <location>
        <begin position="13"/>
        <end position="137"/>
    </location>
</feature>
<comment type="caution">
    <text evidence="7">The sequence shown here is derived from an EMBL/GenBank/DDBJ whole genome shotgun (WGS) entry which is preliminary data.</text>
</comment>
<dbReference type="InterPro" id="IPR000169">
    <property type="entry name" value="Pept_cys_AS"/>
</dbReference>
<dbReference type="Pfam" id="PF00648">
    <property type="entry name" value="Peptidase_C2"/>
    <property type="match status" value="1"/>
</dbReference>
<dbReference type="PANTHER" id="PTHR10183:SF379">
    <property type="entry name" value="CALPAIN-5"/>
    <property type="match status" value="1"/>
</dbReference>
<dbReference type="InterPro" id="IPR022684">
    <property type="entry name" value="Calpain_cysteine_protease"/>
</dbReference>
<keyword evidence="8" id="KW-1185">Reference proteome</keyword>
<dbReference type="SUPFAM" id="SSF54001">
    <property type="entry name" value="Cysteine proteinases"/>
    <property type="match status" value="1"/>
</dbReference>
<organism evidence="7 8">
    <name type="scientific">Hohenbuehelia grisea</name>
    <dbReference type="NCBI Taxonomy" id="104357"/>
    <lineage>
        <taxon>Eukaryota</taxon>
        <taxon>Fungi</taxon>
        <taxon>Dikarya</taxon>
        <taxon>Basidiomycota</taxon>
        <taxon>Agaricomycotina</taxon>
        <taxon>Agaricomycetes</taxon>
        <taxon>Agaricomycetidae</taxon>
        <taxon>Agaricales</taxon>
        <taxon>Pleurotineae</taxon>
        <taxon>Pleurotaceae</taxon>
        <taxon>Hohenbuehelia</taxon>
    </lineage>
</organism>
<evidence type="ECO:0000313" key="7">
    <source>
        <dbReference type="EMBL" id="KAL0955329.1"/>
    </source>
</evidence>
<dbReference type="EMBL" id="JASNQZ010000007">
    <property type="protein sequence ID" value="KAL0955329.1"/>
    <property type="molecule type" value="Genomic_DNA"/>
</dbReference>
<dbReference type="Proteomes" id="UP001556367">
    <property type="component" value="Unassembled WGS sequence"/>
</dbReference>
<evidence type="ECO:0000256" key="3">
    <source>
        <dbReference type="ARBA" id="ARBA00022801"/>
    </source>
</evidence>
<evidence type="ECO:0000256" key="5">
    <source>
        <dbReference type="PROSITE-ProRule" id="PRU00239"/>
    </source>
</evidence>
<sequence length="137" mass="15018">MLSLTSKTIDKCIFDNPKLFGDGAKAADIVQGALGNCWFLSALSVVATSKGLMDKLCVAHDAEVGVYGFIFFRDTTWVTVIVDDQLFMSIPKYEDLALPEKRLYHGDKTRFNEHARKGGAALKFANSGKNGGTWVSH</sequence>
<comment type="caution">
    <text evidence="5">Lacks conserved residue(s) required for the propagation of feature annotation.</text>
</comment>
<protein>
    <recommendedName>
        <fullName evidence="6">Calpain catalytic domain-containing protein</fullName>
    </recommendedName>
</protein>
<dbReference type="PANTHER" id="PTHR10183">
    <property type="entry name" value="CALPAIN"/>
    <property type="match status" value="1"/>
</dbReference>
<evidence type="ECO:0000313" key="8">
    <source>
        <dbReference type="Proteomes" id="UP001556367"/>
    </source>
</evidence>
<reference evidence="8" key="1">
    <citation type="submission" date="2024-06" db="EMBL/GenBank/DDBJ databases">
        <title>Multi-omics analyses provide insights into the biosynthesis of the anticancer antibiotic pleurotin in Hohenbuehelia grisea.</title>
        <authorList>
            <person name="Weaver J.A."/>
            <person name="Alberti F."/>
        </authorList>
    </citation>
    <scope>NUCLEOTIDE SEQUENCE [LARGE SCALE GENOMIC DNA]</scope>
    <source>
        <strain evidence="8">T-177</strain>
    </source>
</reference>
<evidence type="ECO:0000256" key="4">
    <source>
        <dbReference type="ARBA" id="ARBA00022807"/>
    </source>
</evidence>
<evidence type="ECO:0000256" key="1">
    <source>
        <dbReference type="ARBA" id="ARBA00007623"/>
    </source>
</evidence>
<keyword evidence="2" id="KW-0645">Protease</keyword>
<evidence type="ECO:0000256" key="2">
    <source>
        <dbReference type="ARBA" id="ARBA00022670"/>
    </source>
</evidence>
<dbReference type="InterPro" id="IPR038765">
    <property type="entry name" value="Papain-like_cys_pep_sf"/>
</dbReference>
<dbReference type="InterPro" id="IPR001300">
    <property type="entry name" value="Peptidase_C2_calpain_cat"/>
</dbReference>
<accession>A0ABR3JI82</accession>
<dbReference type="PROSITE" id="PS50203">
    <property type="entry name" value="CALPAIN_CAT"/>
    <property type="match status" value="1"/>
</dbReference>
<comment type="similarity">
    <text evidence="1">Belongs to the peptidase C2 family.</text>
</comment>
<dbReference type="PROSITE" id="PS00139">
    <property type="entry name" value="THIOL_PROTEASE_CYS"/>
    <property type="match status" value="1"/>
</dbReference>